<evidence type="ECO:0000256" key="1">
    <source>
        <dbReference type="SAM" id="Phobius"/>
    </source>
</evidence>
<dbReference type="AlphaFoldDB" id="A0A4R4FGW3"/>
<feature type="transmembrane region" description="Helical" evidence="1">
    <location>
        <begin position="148"/>
        <end position="167"/>
    </location>
</feature>
<keyword evidence="1" id="KW-0472">Membrane</keyword>
<dbReference type="Proteomes" id="UP000295710">
    <property type="component" value="Unassembled WGS sequence"/>
</dbReference>
<keyword evidence="1" id="KW-1133">Transmembrane helix</keyword>
<keyword evidence="1" id="KW-0812">Transmembrane</keyword>
<accession>A0A4R4FGW3</accession>
<dbReference type="Pfam" id="PF04854">
    <property type="entry name" value="DUF624"/>
    <property type="match status" value="1"/>
</dbReference>
<feature type="transmembrane region" description="Helical" evidence="1">
    <location>
        <begin position="106"/>
        <end position="127"/>
    </location>
</feature>
<proteinExistence type="predicted"/>
<keyword evidence="3" id="KW-1185">Reference proteome</keyword>
<dbReference type="RefSeq" id="WP_132276766.1">
    <property type="nucleotide sequence ID" value="NZ_JAOBST010000023.1"/>
</dbReference>
<evidence type="ECO:0000313" key="2">
    <source>
        <dbReference type="EMBL" id="TDA22063.1"/>
    </source>
</evidence>
<dbReference type="EMBL" id="SMMX01000005">
    <property type="protein sequence ID" value="TDA22063.1"/>
    <property type="molecule type" value="Genomic_DNA"/>
</dbReference>
<gene>
    <name evidence="2" type="ORF">E1963_07390</name>
</gene>
<protein>
    <submittedName>
        <fullName evidence="2">DUF624 domain-containing protein</fullName>
    </submittedName>
</protein>
<comment type="caution">
    <text evidence="2">The sequence shown here is derived from an EMBL/GenBank/DDBJ whole genome shotgun (WGS) entry which is preliminary data.</text>
</comment>
<feature type="transmembrane region" description="Helical" evidence="1">
    <location>
        <begin position="173"/>
        <end position="195"/>
    </location>
</feature>
<dbReference type="InterPro" id="IPR006938">
    <property type="entry name" value="DUF624"/>
</dbReference>
<reference evidence="2 3" key="1">
    <citation type="journal article" date="2016" name="Nat. Microbiol.">
        <title>The Mouse Intestinal Bacterial Collection (miBC) provides host-specific insight into cultured diversity and functional potential of the gut microbiota.</title>
        <authorList>
            <person name="Lagkouvardos I."/>
            <person name="Pukall R."/>
            <person name="Abt B."/>
            <person name="Foesel B.U."/>
            <person name="Meier-Kolthoff J.P."/>
            <person name="Kumar N."/>
            <person name="Bresciani A."/>
            <person name="Martinez I."/>
            <person name="Just S."/>
            <person name="Ziegler C."/>
            <person name="Brugiroux S."/>
            <person name="Garzetti D."/>
            <person name="Wenning M."/>
            <person name="Bui T.P."/>
            <person name="Wang J."/>
            <person name="Hugenholtz F."/>
            <person name="Plugge C.M."/>
            <person name="Peterson D.A."/>
            <person name="Hornef M.W."/>
            <person name="Baines J.F."/>
            <person name="Smidt H."/>
            <person name="Walter J."/>
            <person name="Kristiansen K."/>
            <person name="Nielsen H.B."/>
            <person name="Haller D."/>
            <person name="Overmann J."/>
            <person name="Stecher B."/>
            <person name="Clavel T."/>
        </authorList>
    </citation>
    <scope>NUCLEOTIDE SEQUENCE [LARGE SCALE GENOMIC DNA]</scope>
    <source>
        <strain evidence="2 3">DSM 28560</strain>
    </source>
</reference>
<organism evidence="2 3">
    <name type="scientific">Extibacter muris</name>
    <dbReference type="NCBI Taxonomy" id="1796622"/>
    <lineage>
        <taxon>Bacteria</taxon>
        <taxon>Bacillati</taxon>
        <taxon>Bacillota</taxon>
        <taxon>Clostridia</taxon>
        <taxon>Lachnospirales</taxon>
        <taxon>Lachnospiraceae</taxon>
        <taxon>Extibacter</taxon>
    </lineage>
</organism>
<feature type="transmembrane region" description="Helical" evidence="1">
    <location>
        <begin position="12"/>
        <end position="36"/>
    </location>
</feature>
<sequence length="203" mass="22188">MPALENHIIIRILIRIFDLIVLNILWLVCSVPIVTIGASTTALYSVMLKVVAGEEGYIMKDFLKAFRVSFWQSTAVWLILLAAGAALGADIVIFQRAPGVARAGLAVFYIIAIFYAIEVIFVFPLIAKFENTTGNMLKNAILIPASRLPFAAAVLVMTGTCLVLTFLNYTTLMVGAAVWGIIGVAVLAYVNSIFIRKIIEPYM</sequence>
<name>A0A4R4FGW3_9FIRM</name>
<evidence type="ECO:0000313" key="3">
    <source>
        <dbReference type="Proteomes" id="UP000295710"/>
    </source>
</evidence>
<feature type="transmembrane region" description="Helical" evidence="1">
    <location>
        <begin position="75"/>
        <end position="94"/>
    </location>
</feature>